<accession>A0A2S8FKC6</accession>
<keyword evidence="1" id="KW-0812">Transmembrane</keyword>
<keyword evidence="1" id="KW-1133">Transmembrane helix</keyword>
<evidence type="ECO:0000313" key="2">
    <source>
        <dbReference type="EMBL" id="PQO32384.1"/>
    </source>
</evidence>
<keyword evidence="1" id="KW-0472">Membrane</keyword>
<evidence type="ECO:0000313" key="3">
    <source>
        <dbReference type="Proteomes" id="UP000238322"/>
    </source>
</evidence>
<sequence length="182" mass="20245">MAQTYLLKTPDGEEVHVETSQAGETITTPSGKQVEVPTLREMKKLPLVEPEKTTVKRKWSLGQSILLVIGLLITFVSIGAIIMFTVIFPAPMQTVERELPAEVVKVIEGDIDSWDLDRMIDFWDFATQRDALDQLRANGGIDRFMIDTAQNRQFSLIGSVIGLFAGMVLMVASFFLPGTKVE</sequence>
<gene>
    <name evidence="2" type="ORF">C5Y83_19355</name>
</gene>
<proteinExistence type="predicted"/>
<organism evidence="2 3">
    <name type="scientific">Blastopirellula marina</name>
    <dbReference type="NCBI Taxonomy" id="124"/>
    <lineage>
        <taxon>Bacteria</taxon>
        <taxon>Pseudomonadati</taxon>
        <taxon>Planctomycetota</taxon>
        <taxon>Planctomycetia</taxon>
        <taxon>Pirellulales</taxon>
        <taxon>Pirellulaceae</taxon>
        <taxon>Blastopirellula</taxon>
    </lineage>
</organism>
<protein>
    <submittedName>
        <fullName evidence="2">Uncharacterized protein</fullName>
    </submittedName>
</protein>
<comment type="caution">
    <text evidence="2">The sequence shown here is derived from an EMBL/GenBank/DDBJ whole genome shotgun (WGS) entry which is preliminary data.</text>
</comment>
<dbReference type="AlphaFoldDB" id="A0A2S8FKC6"/>
<reference evidence="2 3" key="1">
    <citation type="submission" date="2018-02" db="EMBL/GenBank/DDBJ databases">
        <title>Comparative genomes isolates from brazilian mangrove.</title>
        <authorList>
            <person name="Araujo J.E."/>
            <person name="Taketani R.G."/>
            <person name="Silva M.C.P."/>
            <person name="Loureco M.V."/>
            <person name="Andreote F.D."/>
        </authorList>
    </citation>
    <scope>NUCLEOTIDE SEQUENCE [LARGE SCALE GENOMIC DNA]</scope>
    <source>
        <strain evidence="2 3">Hex-1 MGV</strain>
    </source>
</reference>
<feature type="transmembrane region" description="Helical" evidence="1">
    <location>
        <begin position="154"/>
        <end position="176"/>
    </location>
</feature>
<dbReference type="OrthoDB" id="281237at2"/>
<dbReference type="RefSeq" id="WP_105331397.1">
    <property type="nucleotide sequence ID" value="NZ_PUHY01000012.1"/>
</dbReference>
<name>A0A2S8FKC6_9BACT</name>
<feature type="transmembrane region" description="Helical" evidence="1">
    <location>
        <begin position="65"/>
        <end position="88"/>
    </location>
</feature>
<dbReference type="Proteomes" id="UP000238322">
    <property type="component" value="Unassembled WGS sequence"/>
</dbReference>
<evidence type="ECO:0000256" key="1">
    <source>
        <dbReference type="SAM" id="Phobius"/>
    </source>
</evidence>
<dbReference type="EMBL" id="PUHY01000012">
    <property type="protein sequence ID" value="PQO32384.1"/>
    <property type="molecule type" value="Genomic_DNA"/>
</dbReference>